<dbReference type="EMBL" id="JAUIQD010000003">
    <property type="protein sequence ID" value="KAK3358137.1"/>
    <property type="molecule type" value="Genomic_DNA"/>
</dbReference>
<keyword evidence="3" id="KW-1185">Reference proteome</keyword>
<reference evidence="2" key="2">
    <citation type="submission" date="2023-06" db="EMBL/GenBank/DDBJ databases">
        <authorList>
            <consortium name="Lawrence Berkeley National Laboratory"/>
            <person name="Haridas S."/>
            <person name="Hensen N."/>
            <person name="Bonometti L."/>
            <person name="Westerberg I."/>
            <person name="Brannstrom I.O."/>
            <person name="Guillou S."/>
            <person name="Cros-Aarteil S."/>
            <person name="Calhoun S."/>
            <person name="Kuo A."/>
            <person name="Mondo S."/>
            <person name="Pangilinan J."/>
            <person name="Riley R."/>
            <person name="Labutti K."/>
            <person name="Andreopoulos B."/>
            <person name="Lipzen A."/>
            <person name="Chen C."/>
            <person name="Yanf M."/>
            <person name="Daum C."/>
            <person name="Ng V."/>
            <person name="Clum A."/>
            <person name="Steindorff A."/>
            <person name="Ohm R."/>
            <person name="Martin F."/>
            <person name="Silar P."/>
            <person name="Natvig D."/>
            <person name="Lalanne C."/>
            <person name="Gautier V."/>
            <person name="Ament-Velasquez S.L."/>
            <person name="Kruys A."/>
            <person name="Hutchinson M.I."/>
            <person name="Powell A.J."/>
            <person name="Barry K."/>
            <person name="Miller A.N."/>
            <person name="Grigoriev I.V."/>
            <person name="Debuchy R."/>
            <person name="Gladieux P."/>
            <person name="Thoren M.H."/>
            <person name="Johannesson H."/>
        </authorList>
    </citation>
    <scope>NUCLEOTIDE SEQUENCE</scope>
    <source>
        <strain evidence="2">CBS 955.72</strain>
    </source>
</reference>
<organism evidence="2 3">
    <name type="scientific">Lasiosphaeria hispida</name>
    <dbReference type="NCBI Taxonomy" id="260671"/>
    <lineage>
        <taxon>Eukaryota</taxon>
        <taxon>Fungi</taxon>
        <taxon>Dikarya</taxon>
        <taxon>Ascomycota</taxon>
        <taxon>Pezizomycotina</taxon>
        <taxon>Sordariomycetes</taxon>
        <taxon>Sordariomycetidae</taxon>
        <taxon>Sordariales</taxon>
        <taxon>Lasiosphaeriaceae</taxon>
        <taxon>Lasiosphaeria</taxon>
    </lineage>
</organism>
<reference evidence="2" key="1">
    <citation type="journal article" date="2023" name="Mol. Phylogenet. Evol.">
        <title>Genome-scale phylogeny and comparative genomics of the fungal order Sordariales.</title>
        <authorList>
            <person name="Hensen N."/>
            <person name="Bonometti L."/>
            <person name="Westerberg I."/>
            <person name="Brannstrom I.O."/>
            <person name="Guillou S."/>
            <person name="Cros-Aarteil S."/>
            <person name="Calhoun S."/>
            <person name="Haridas S."/>
            <person name="Kuo A."/>
            <person name="Mondo S."/>
            <person name="Pangilinan J."/>
            <person name="Riley R."/>
            <person name="LaButti K."/>
            <person name="Andreopoulos B."/>
            <person name="Lipzen A."/>
            <person name="Chen C."/>
            <person name="Yan M."/>
            <person name="Daum C."/>
            <person name="Ng V."/>
            <person name="Clum A."/>
            <person name="Steindorff A."/>
            <person name="Ohm R.A."/>
            <person name="Martin F."/>
            <person name="Silar P."/>
            <person name="Natvig D.O."/>
            <person name="Lalanne C."/>
            <person name="Gautier V."/>
            <person name="Ament-Velasquez S.L."/>
            <person name="Kruys A."/>
            <person name="Hutchinson M.I."/>
            <person name="Powell A.J."/>
            <person name="Barry K."/>
            <person name="Miller A.N."/>
            <person name="Grigoriev I.V."/>
            <person name="Debuchy R."/>
            <person name="Gladieux P."/>
            <person name="Hiltunen Thoren M."/>
            <person name="Johannesson H."/>
        </authorList>
    </citation>
    <scope>NUCLEOTIDE SEQUENCE</scope>
    <source>
        <strain evidence="2">CBS 955.72</strain>
    </source>
</reference>
<name>A0AAJ0MGX0_9PEZI</name>
<accession>A0AAJ0MGX0</accession>
<dbReference type="AlphaFoldDB" id="A0AAJ0MGX0"/>
<evidence type="ECO:0000313" key="2">
    <source>
        <dbReference type="EMBL" id="KAK3358137.1"/>
    </source>
</evidence>
<feature type="chain" id="PRO_5042604330" evidence="1">
    <location>
        <begin position="20"/>
        <end position="302"/>
    </location>
</feature>
<comment type="caution">
    <text evidence="2">The sequence shown here is derived from an EMBL/GenBank/DDBJ whole genome shotgun (WGS) entry which is preliminary data.</text>
</comment>
<proteinExistence type="predicted"/>
<sequence length="302" mass="34306">MRFYIVLLCLLATSHTSLTDQTTCSAHATIFDDVTVTSNITMARSGINSQPKLKTIPVPFGTSVPLSVPHTRFKTQSDWHMNIPRAFSRTKVSGVANLTEDLTKGRKVALDEIDSMYKLIKEFAGTSVNTTKFVDNMQAVIGDSLPSGKVFAVILAAIVGLAGLGRLVDAIGHALLLLWRFAVWLRPFIWEGAWHHRRAIWEHLKKWLARAVRDLRIRFGNKTLRMERERELQEKESENWRAEYWASVPKGTLGWSPGIDKWDAPCREHLREWVGLPFLSPTRYRPGPLGKKRRSARRHLSA</sequence>
<evidence type="ECO:0000313" key="3">
    <source>
        <dbReference type="Proteomes" id="UP001275084"/>
    </source>
</evidence>
<evidence type="ECO:0000256" key="1">
    <source>
        <dbReference type="SAM" id="SignalP"/>
    </source>
</evidence>
<gene>
    <name evidence="2" type="ORF">B0T25DRAFT_517429</name>
</gene>
<keyword evidence="1" id="KW-0732">Signal</keyword>
<feature type="signal peptide" evidence="1">
    <location>
        <begin position="1"/>
        <end position="19"/>
    </location>
</feature>
<protein>
    <submittedName>
        <fullName evidence="2">Uncharacterized protein</fullName>
    </submittedName>
</protein>
<dbReference type="Proteomes" id="UP001275084">
    <property type="component" value="Unassembled WGS sequence"/>
</dbReference>